<name>A0ABT0FU61_9ACTN</name>
<dbReference type="Pfam" id="PF02729">
    <property type="entry name" value="OTCace_N"/>
    <property type="match status" value="1"/>
</dbReference>
<dbReference type="RefSeq" id="WP_242381582.1">
    <property type="nucleotide sequence ID" value="NZ_JAKRKC020000001.1"/>
</dbReference>
<keyword evidence="1 2" id="KW-0808">Transferase</keyword>
<feature type="domain" description="Aspartate/ornithine carbamoyltransferase carbamoyl-P binding" evidence="4">
    <location>
        <begin position="2"/>
        <end position="140"/>
    </location>
</feature>
<dbReference type="PRINTS" id="PR00100">
    <property type="entry name" value="AOTCASE"/>
</dbReference>
<reference evidence="5 6" key="1">
    <citation type="submission" date="2022-04" db="EMBL/GenBank/DDBJ databases">
        <title>Genome draft of Actinomadura sp. ATCC 31491.</title>
        <authorList>
            <person name="Shi X."/>
            <person name="Du Y."/>
        </authorList>
    </citation>
    <scope>NUCLEOTIDE SEQUENCE [LARGE SCALE GENOMIC DNA]</scope>
    <source>
        <strain evidence="5 6">ATCC 31491</strain>
    </source>
</reference>
<accession>A0ABT0FU61</accession>
<sequence length="302" mass="31779">MKHLLRIAGLDRHELGYLLDRADRFKAHPLAAPGLLRGRTVLMYFARPSLRTRVAIETAVARLGGVPLTVGPAELRLGRGERLGDTARVIGSYAAVVVLRTFDDAEVVRFAQAAHVPVINALTDGHHPLQALADLMTLREHVGDLRGRKLAYVGPATNVTHSLIEAAALTGMTVAVAAPDGHGPDPAVLAVAEELSGGGRTVVTPDPYEAVKEADAVCAGPWPAFSPQAAVFAPYRVTADLLAAAGPRPVFLHHLPALRGAEAADEVVDGPASLVFPQAANRLPVAQAVLETLLTNRLAAAR</sequence>
<comment type="caution">
    <text evidence="5">The sequence shown here is derived from an EMBL/GenBank/DDBJ whole genome shotgun (WGS) entry which is preliminary data.</text>
</comment>
<dbReference type="Proteomes" id="UP001317259">
    <property type="component" value="Unassembled WGS sequence"/>
</dbReference>
<gene>
    <name evidence="5" type="ORF">MF672_019045</name>
</gene>
<organism evidence="5 6">
    <name type="scientific">Actinomadura luzonensis</name>
    <dbReference type="NCBI Taxonomy" id="2805427"/>
    <lineage>
        <taxon>Bacteria</taxon>
        <taxon>Bacillati</taxon>
        <taxon>Actinomycetota</taxon>
        <taxon>Actinomycetes</taxon>
        <taxon>Streptosporangiales</taxon>
        <taxon>Thermomonosporaceae</taxon>
        <taxon>Actinomadura</taxon>
    </lineage>
</organism>
<dbReference type="InterPro" id="IPR006130">
    <property type="entry name" value="Asp/Orn_carbamoylTrfase"/>
</dbReference>
<evidence type="ECO:0000313" key="6">
    <source>
        <dbReference type="Proteomes" id="UP001317259"/>
    </source>
</evidence>
<dbReference type="PANTHER" id="PTHR45753:SF3">
    <property type="entry name" value="ORNITHINE TRANSCARBAMYLASE, MITOCHONDRIAL"/>
    <property type="match status" value="1"/>
</dbReference>
<evidence type="ECO:0000256" key="2">
    <source>
        <dbReference type="RuleBase" id="RU003634"/>
    </source>
</evidence>
<evidence type="ECO:0000259" key="3">
    <source>
        <dbReference type="Pfam" id="PF00185"/>
    </source>
</evidence>
<feature type="domain" description="Aspartate/ornithine carbamoyltransferase Asp/Orn-binding" evidence="3">
    <location>
        <begin position="147"/>
        <end position="292"/>
    </location>
</feature>
<dbReference type="InterPro" id="IPR036901">
    <property type="entry name" value="Asp/Orn_carbamoylTrfase_sf"/>
</dbReference>
<dbReference type="Gene3D" id="3.40.50.1370">
    <property type="entry name" value="Aspartate/ornithine carbamoyltransferase"/>
    <property type="match status" value="2"/>
</dbReference>
<evidence type="ECO:0000313" key="5">
    <source>
        <dbReference type="EMBL" id="MCK2215876.1"/>
    </source>
</evidence>
<evidence type="ECO:0000256" key="1">
    <source>
        <dbReference type="ARBA" id="ARBA00022679"/>
    </source>
</evidence>
<dbReference type="InterPro" id="IPR006131">
    <property type="entry name" value="Asp_carbamoyltransf_Asp/Orn-bd"/>
</dbReference>
<dbReference type="EMBL" id="JAKRKC020000001">
    <property type="protein sequence ID" value="MCK2215876.1"/>
    <property type="molecule type" value="Genomic_DNA"/>
</dbReference>
<dbReference type="InterPro" id="IPR006132">
    <property type="entry name" value="Asp/Orn_carbamoyltranf_P-bd"/>
</dbReference>
<protein>
    <submittedName>
        <fullName evidence="5">Ornithine carbamoyltransferase</fullName>
    </submittedName>
</protein>
<dbReference type="SUPFAM" id="SSF53671">
    <property type="entry name" value="Aspartate/ornithine carbamoyltransferase"/>
    <property type="match status" value="1"/>
</dbReference>
<evidence type="ECO:0000259" key="4">
    <source>
        <dbReference type="Pfam" id="PF02729"/>
    </source>
</evidence>
<dbReference type="PRINTS" id="PR00102">
    <property type="entry name" value="OTCASE"/>
</dbReference>
<keyword evidence="6" id="KW-1185">Reference proteome</keyword>
<dbReference type="InterPro" id="IPR002292">
    <property type="entry name" value="Orn/put_carbamltrans"/>
</dbReference>
<comment type="similarity">
    <text evidence="2">Belongs to the aspartate/ornithine carbamoyltransferase superfamily.</text>
</comment>
<proteinExistence type="inferred from homology"/>
<dbReference type="PANTHER" id="PTHR45753">
    <property type="entry name" value="ORNITHINE CARBAMOYLTRANSFERASE, MITOCHONDRIAL"/>
    <property type="match status" value="1"/>
</dbReference>
<dbReference type="Pfam" id="PF00185">
    <property type="entry name" value="OTCace"/>
    <property type="match status" value="1"/>
</dbReference>